<proteinExistence type="predicted"/>
<dbReference type="STRING" id="205917.A0A4Y9Z6V6"/>
<evidence type="ECO:0000313" key="3">
    <source>
        <dbReference type="EMBL" id="TFY69583.1"/>
    </source>
</evidence>
<dbReference type="OrthoDB" id="2564904at2759"/>
<dbReference type="EMBL" id="SEOQ01000134">
    <property type="protein sequence ID" value="TFY69583.1"/>
    <property type="molecule type" value="Genomic_DNA"/>
</dbReference>
<feature type="chain" id="PRO_5021419095" description="Carbohydrate-binding module family 13 protein" evidence="2">
    <location>
        <begin position="19"/>
        <end position="372"/>
    </location>
</feature>
<evidence type="ECO:0000313" key="4">
    <source>
        <dbReference type="Proteomes" id="UP000298327"/>
    </source>
</evidence>
<feature type="signal peptide" evidence="2">
    <location>
        <begin position="1"/>
        <end position="18"/>
    </location>
</feature>
<evidence type="ECO:0008006" key="5">
    <source>
        <dbReference type="Google" id="ProtNLM"/>
    </source>
</evidence>
<dbReference type="Proteomes" id="UP000298327">
    <property type="component" value="Unassembled WGS sequence"/>
</dbReference>
<feature type="region of interest" description="Disordered" evidence="1">
    <location>
        <begin position="26"/>
        <end position="47"/>
    </location>
</feature>
<accession>A0A4Y9Z6V6</accession>
<feature type="region of interest" description="Disordered" evidence="1">
    <location>
        <begin position="302"/>
        <end position="346"/>
    </location>
</feature>
<organism evidence="3 4">
    <name type="scientific">Dentipellis fragilis</name>
    <dbReference type="NCBI Taxonomy" id="205917"/>
    <lineage>
        <taxon>Eukaryota</taxon>
        <taxon>Fungi</taxon>
        <taxon>Dikarya</taxon>
        <taxon>Basidiomycota</taxon>
        <taxon>Agaricomycotina</taxon>
        <taxon>Agaricomycetes</taxon>
        <taxon>Russulales</taxon>
        <taxon>Hericiaceae</taxon>
        <taxon>Dentipellis</taxon>
    </lineage>
</organism>
<evidence type="ECO:0000256" key="2">
    <source>
        <dbReference type="SAM" id="SignalP"/>
    </source>
</evidence>
<name>A0A4Y9Z6V6_9AGAM</name>
<keyword evidence="4" id="KW-1185">Reference proteome</keyword>
<reference evidence="3 4" key="1">
    <citation type="submission" date="2019-02" db="EMBL/GenBank/DDBJ databases">
        <title>Genome sequencing of the rare red list fungi Dentipellis fragilis.</title>
        <authorList>
            <person name="Buettner E."/>
            <person name="Kellner H."/>
        </authorList>
    </citation>
    <scope>NUCLEOTIDE SEQUENCE [LARGE SCALE GENOMIC DNA]</scope>
    <source>
        <strain evidence="3 4">DSM 105465</strain>
    </source>
</reference>
<dbReference type="AlphaFoldDB" id="A0A4Y9Z6V6"/>
<sequence length="372" mass="36884">MLVKAVGTVLSLGVAAWAQTYSATYSPSNAPDHSEQGQSGTNKCSTGSNQTSQCQNAYLNSVDDFCVFAPPEAGPASTIGETEAGYGTRVIPDGTIQGAHFVQTPDYVQITGGSLSLGVGDLTKINVPGGDAGGELDPHGADGNGNPIGGLVFSSAFTGQPVQLHEWTNFVSDTEFCFRGCKDGPNAPALCQHIYDVMGCEWNMPGNYGNGSFDRCKADSGEPMGVYGGSTFHQGDPATPAAHPAPASSSCTNLTSIGNAVSGAPTSTSSSAVGAPIPSSAFSIPSASSNVTSAISTPLASASSNSLTSSQSSTGSAAVTGSQSQSQVTRSSGSSGSAAPTGGSASSAAVTIAPGTAMLASLFATVIAGLVL</sequence>
<protein>
    <recommendedName>
        <fullName evidence="5">Carbohydrate-binding module family 13 protein</fullName>
    </recommendedName>
</protein>
<gene>
    <name evidence="3" type="ORF">EVG20_g3093</name>
</gene>
<feature type="region of interest" description="Disordered" evidence="1">
    <location>
        <begin position="227"/>
        <end position="249"/>
    </location>
</feature>
<evidence type="ECO:0000256" key="1">
    <source>
        <dbReference type="SAM" id="MobiDB-lite"/>
    </source>
</evidence>
<comment type="caution">
    <text evidence="3">The sequence shown here is derived from an EMBL/GenBank/DDBJ whole genome shotgun (WGS) entry which is preliminary data.</text>
</comment>
<keyword evidence="2" id="KW-0732">Signal</keyword>
<feature type="compositionally biased region" description="Low complexity" evidence="1">
    <location>
        <begin position="237"/>
        <end position="249"/>
    </location>
</feature>